<keyword evidence="4 7" id="KW-0812">Transmembrane</keyword>
<keyword evidence="3" id="KW-1003">Cell membrane</keyword>
<comment type="caution">
    <text evidence="9">The sequence shown here is derived from an EMBL/GenBank/DDBJ whole genome shotgun (WGS) entry which is preliminary data.</text>
</comment>
<dbReference type="InterPro" id="IPR036259">
    <property type="entry name" value="MFS_trans_sf"/>
</dbReference>
<dbReference type="PANTHER" id="PTHR42718">
    <property type="entry name" value="MAJOR FACILITATOR SUPERFAMILY MULTIDRUG TRANSPORTER MFSC"/>
    <property type="match status" value="1"/>
</dbReference>
<feature type="transmembrane region" description="Helical" evidence="7">
    <location>
        <begin position="208"/>
        <end position="226"/>
    </location>
</feature>
<keyword evidence="10" id="KW-1185">Reference proteome</keyword>
<dbReference type="EMBL" id="JACBZI010000001">
    <property type="protein sequence ID" value="NYI12114.1"/>
    <property type="molecule type" value="Genomic_DNA"/>
</dbReference>
<protein>
    <submittedName>
        <fullName evidence="9">EmrB/QacA subfamily drug resistance transporter</fullName>
    </submittedName>
</protein>
<feature type="transmembrane region" description="Helical" evidence="7">
    <location>
        <begin position="86"/>
        <end position="104"/>
    </location>
</feature>
<evidence type="ECO:0000256" key="7">
    <source>
        <dbReference type="SAM" id="Phobius"/>
    </source>
</evidence>
<feature type="transmembrane region" description="Helical" evidence="7">
    <location>
        <begin position="339"/>
        <end position="360"/>
    </location>
</feature>
<keyword evidence="2" id="KW-0813">Transport</keyword>
<dbReference type="RefSeq" id="WP_179532706.1">
    <property type="nucleotide sequence ID" value="NZ_BAAAPP010000001.1"/>
</dbReference>
<evidence type="ECO:0000256" key="2">
    <source>
        <dbReference type="ARBA" id="ARBA00022448"/>
    </source>
</evidence>
<feature type="transmembrane region" description="Helical" evidence="7">
    <location>
        <begin position="476"/>
        <end position="503"/>
    </location>
</feature>
<sequence>MSAHDRGAPVPPTTTRKPLVLLTVCVSVLAINIDTTIVNVALPTLGRELDATTRDLLWIVDGYNLSFAALVLAMGSLSDRWGRRPALLTGLGGFALASGLAALVDSSEALIALRFVMGTCAALIFPTTLSIIANAFPERRERAAALGLWGAAVGVGVAAGPVSGGLLLEHLTWHAVFWAMVPVAAVAMGLTVAFVPESRDPSVPALDRTGLAVSVAALGLLTYTIIEAPERGWTATPTLVGFAVVVALLVGFVRHERRTPHPMLDVTLFRDRRFSAAAVAVTISFFALFGFIFLITQYFQFVRDHSALGTGVRILPVATSIAIASIVGGLLAPRVGTKAVVTVGMTLLGSSFLWISTVAVDASYPTVIVPQMLLMGTGLGLISTPATESILQVLPPARAGVGSAVNDATRELGGTLGVAVIGSLFSSLYADRLVERLGQLPGGPDAAALEQASEAVAVADALAAADPRLVDGVHEAFLLGLHTGCQVIGTLCLLGAVFSLVALPGRRFAQQVQEPAEEDAEELTAANLPG</sequence>
<dbReference type="GO" id="GO:0005886">
    <property type="term" value="C:plasma membrane"/>
    <property type="evidence" value="ECO:0007669"/>
    <property type="project" value="UniProtKB-SubCell"/>
</dbReference>
<dbReference type="InterPro" id="IPR011701">
    <property type="entry name" value="MFS"/>
</dbReference>
<feature type="transmembrane region" description="Helical" evidence="7">
    <location>
        <begin position="56"/>
        <end position="74"/>
    </location>
</feature>
<proteinExistence type="predicted"/>
<dbReference type="NCBIfam" id="TIGR00711">
    <property type="entry name" value="efflux_EmrB"/>
    <property type="match status" value="1"/>
</dbReference>
<name>A0A7Z0C6E3_9ACTN</name>
<evidence type="ECO:0000256" key="3">
    <source>
        <dbReference type="ARBA" id="ARBA00022475"/>
    </source>
</evidence>
<feature type="transmembrane region" description="Helical" evidence="7">
    <location>
        <begin position="143"/>
        <end position="163"/>
    </location>
</feature>
<dbReference type="AlphaFoldDB" id="A0A7Z0C6E3"/>
<evidence type="ECO:0000313" key="10">
    <source>
        <dbReference type="Proteomes" id="UP000537326"/>
    </source>
</evidence>
<evidence type="ECO:0000313" key="9">
    <source>
        <dbReference type="EMBL" id="NYI12114.1"/>
    </source>
</evidence>
<dbReference type="Gene3D" id="1.20.1720.10">
    <property type="entry name" value="Multidrug resistance protein D"/>
    <property type="match status" value="1"/>
</dbReference>
<dbReference type="PROSITE" id="PS50850">
    <property type="entry name" value="MFS"/>
    <property type="match status" value="1"/>
</dbReference>
<dbReference type="PANTHER" id="PTHR42718:SF42">
    <property type="entry name" value="EXPORT PROTEIN"/>
    <property type="match status" value="1"/>
</dbReference>
<evidence type="ECO:0000256" key="4">
    <source>
        <dbReference type="ARBA" id="ARBA00022692"/>
    </source>
</evidence>
<keyword evidence="5 7" id="KW-1133">Transmembrane helix</keyword>
<reference evidence="9 10" key="1">
    <citation type="submission" date="2020-07" db="EMBL/GenBank/DDBJ databases">
        <title>Sequencing the genomes of 1000 actinobacteria strains.</title>
        <authorList>
            <person name="Klenk H.-P."/>
        </authorList>
    </citation>
    <scope>NUCLEOTIDE SEQUENCE [LARGE SCALE GENOMIC DNA]</scope>
    <source>
        <strain evidence="9 10">DSM 18248</strain>
    </source>
</reference>
<feature type="transmembrane region" description="Helical" evidence="7">
    <location>
        <begin position="232"/>
        <end position="253"/>
    </location>
</feature>
<dbReference type="InterPro" id="IPR020846">
    <property type="entry name" value="MFS_dom"/>
</dbReference>
<accession>A0A7Z0C6E3</accession>
<dbReference type="SUPFAM" id="SSF103473">
    <property type="entry name" value="MFS general substrate transporter"/>
    <property type="match status" value="1"/>
</dbReference>
<dbReference type="CDD" id="cd17321">
    <property type="entry name" value="MFS_MMR_MDR_like"/>
    <property type="match status" value="1"/>
</dbReference>
<evidence type="ECO:0000256" key="1">
    <source>
        <dbReference type="ARBA" id="ARBA00004651"/>
    </source>
</evidence>
<dbReference type="GO" id="GO:0022857">
    <property type="term" value="F:transmembrane transporter activity"/>
    <property type="evidence" value="ECO:0007669"/>
    <property type="project" value="InterPro"/>
</dbReference>
<evidence type="ECO:0000259" key="8">
    <source>
        <dbReference type="PROSITE" id="PS50850"/>
    </source>
</evidence>
<comment type="subcellular location">
    <subcellularLocation>
        <location evidence="1">Cell membrane</location>
        <topology evidence="1">Multi-pass membrane protein</topology>
    </subcellularLocation>
</comment>
<organism evidence="9 10">
    <name type="scientific">Nocardioides marinus</name>
    <dbReference type="NCBI Taxonomy" id="374514"/>
    <lineage>
        <taxon>Bacteria</taxon>
        <taxon>Bacillati</taxon>
        <taxon>Actinomycetota</taxon>
        <taxon>Actinomycetes</taxon>
        <taxon>Propionibacteriales</taxon>
        <taxon>Nocardioidaceae</taxon>
        <taxon>Nocardioides</taxon>
    </lineage>
</organism>
<dbReference type="Proteomes" id="UP000537326">
    <property type="component" value="Unassembled WGS sequence"/>
</dbReference>
<feature type="transmembrane region" description="Helical" evidence="7">
    <location>
        <begin position="110"/>
        <end position="136"/>
    </location>
</feature>
<feature type="domain" description="Major facilitator superfamily (MFS) profile" evidence="8">
    <location>
        <begin position="20"/>
        <end position="507"/>
    </location>
</feature>
<gene>
    <name evidence="9" type="ORF">BKA05_003629</name>
</gene>
<feature type="transmembrane region" description="Helical" evidence="7">
    <location>
        <begin position="20"/>
        <end position="44"/>
    </location>
</feature>
<evidence type="ECO:0000256" key="6">
    <source>
        <dbReference type="ARBA" id="ARBA00023136"/>
    </source>
</evidence>
<dbReference type="PRINTS" id="PR01036">
    <property type="entry name" value="TCRTETB"/>
</dbReference>
<keyword evidence="6 7" id="KW-0472">Membrane</keyword>
<feature type="transmembrane region" description="Helical" evidence="7">
    <location>
        <begin position="311"/>
        <end position="332"/>
    </location>
</feature>
<evidence type="ECO:0000256" key="5">
    <source>
        <dbReference type="ARBA" id="ARBA00022989"/>
    </source>
</evidence>
<dbReference type="Gene3D" id="1.20.1250.20">
    <property type="entry name" value="MFS general substrate transporter like domains"/>
    <property type="match status" value="1"/>
</dbReference>
<feature type="transmembrane region" description="Helical" evidence="7">
    <location>
        <begin position="175"/>
        <end position="196"/>
    </location>
</feature>
<dbReference type="Pfam" id="PF07690">
    <property type="entry name" value="MFS_1"/>
    <property type="match status" value="1"/>
</dbReference>
<dbReference type="InterPro" id="IPR004638">
    <property type="entry name" value="EmrB-like"/>
</dbReference>
<feature type="transmembrane region" description="Helical" evidence="7">
    <location>
        <begin position="274"/>
        <end position="299"/>
    </location>
</feature>